<dbReference type="Proteomes" id="UP000299102">
    <property type="component" value="Unassembled WGS sequence"/>
</dbReference>
<dbReference type="SMART" id="SM00355">
    <property type="entry name" value="ZnF_C2H2"/>
    <property type="match status" value="8"/>
</dbReference>
<feature type="domain" description="C2H2-type" evidence="9">
    <location>
        <begin position="731"/>
        <end position="758"/>
    </location>
</feature>
<proteinExistence type="predicted"/>
<dbReference type="InterPro" id="IPR012934">
    <property type="entry name" value="Znf_AD"/>
</dbReference>
<dbReference type="AlphaFoldDB" id="A0A4C1VVE3"/>
<name>A0A4C1VVE3_EUMVA</name>
<evidence type="ECO:0000256" key="8">
    <source>
        <dbReference type="SAM" id="MobiDB-lite"/>
    </source>
</evidence>
<reference evidence="10 11" key="1">
    <citation type="journal article" date="2019" name="Commun. Biol.">
        <title>The bagworm genome reveals a unique fibroin gene that provides high tensile strength.</title>
        <authorList>
            <person name="Kono N."/>
            <person name="Nakamura H."/>
            <person name="Ohtoshi R."/>
            <person name="Tomita M."/>
            <person name="Numata K."/>
            <person name="Arakawa K."/>
        </authorList>
    </citation>
    <scope>NUCLEOTIDE SEQUENCE [LARGE SCALE GENOMIC DNA]</scope>
</reference>
<evidence type="ECO:0000259" key="9">
    <source>
        <dbReference type="PROSITE" id="PS50157"/>
    </source>
</evidence>
<evidence type="ECO:0000256" key="3">
    <source>
        <dbReference type="ARBA" id="ARBA00022737"/>
    </source>
</evidence>
<evidence type="ECO:0000256" key="4">
    <source>
        <dbReference type="ARBA" id="ARBA00022771"/>
    </source>
</evidence>
<keyword evidence="11" id="KW-1185">Reference proteome</keyword>
<keyword evidence="2" id="KW-0479">Metal-binding</keyword>
<keyword evidence="3" id="KW-0677">Repeat</keyword>
<feature type="domain" description="C2H2-type" evidence="9">
    <location>
        <begin position="616"/>
        <end position="644"/>
    </location>
</feature>
<evidence type="ECO:0000256" key="6">
    <source>
        <dbReference type="ARBA" id="ARBA00023242"/>
    </source>
</evidence>
<dbReference type="SUPFAM" id="SSF57667">
    <property type="entry name" value="beta-beta-alpha zinc fingers"/>
    <property type="match status" value="2"/>
</dbReference>
<feature type="domain" description="C2H2-type" evidence="9">
    <location>
        <begin position="702"/>
        <end position="730"/>
    </location>
</feature>
<organism evidence="10 11">
    <name type="scientific">Eumeta variegata</name>
    <name type="common">Bagworm moth</name>
    <name type="synonym">Eumeta japonica</name>
    <dbReference type="NCBI Taxonomy" id="151549"/>
    <lineage>
        <taxon>Eukaryota</taxon>
        <taxon>Metazoa</taxon>
        <taxon>Ecdysozoa</taxon>
        <taxon>Arthropoda</taxon>
        <taxon>Hexapoda</taxon>
        <taxon>Insecta</taxon>
        <taxon>Pterygota</taxon>
        <taxon>Neoptera</taxon>
        <taxon>Endopterygota</taxon>
        <taxon>Lepidoptera</taxon>
        <taxon>Glossata</taxon>
        <taxon>Ditrysia</taxon>
        <taxon>Tineoidea</taxon>
        <taxon>Psychidae</taxon>
        <taxon>Oiketicinae</taxon>
        <taxon>Eumeta</taxon>
    </lineage>
</organism>
<dbReference type="PANTHER" id="PTHR24406">
    <property type="entry name" value="TRANSCRIPTIONAL REPRESSOR CTCFL-RELATED"/>
    <property type="match status" value="1"/>
</dbReference>
<feature type="region of interest" description="Disordered" evidence="8">
    <location>
        <begin position="833"/>
        <end position="855"/>
    </location>
</feature>
<dbReference type="OrthoDB" id="8922241at2759"/>
<feature type="compositionally biased region" description="Basic and acidic residues" evidence="8">
    <location>
        <begin position="454"/>
        <end position="471"/>
    </location>
</feature>
<dbReference type="EMBL" id="BGZK01000423">
    <property type="protein sequence ID" value="GBP42723.1"/>
    <property type="molecule type" value="Genomic_DNA"/>
</dbReference>
<feature type="region of interest" description="Disordered" evidence="8">
    <location>
        <begin position="919"/>
        <end position="952"/>
    </location>
</feature>
<feature type="region of interest" description="Disordered" evidence="8">
    <location>
        <begin position="439"/>
        <end position="471"/>
    </location>
</feature>
<dbReference type="InterPro" id="IPR013087">
    <property type="entry name" value="Znf_C2H2_type"/>
</dbReference>
<keyword evidence="6" id="KW-0539">Nucleus</keyword>
<evidence type="ECO:0000313" key="10">
    <source>
        <dbReference type="EMBL" id="GBP42723.1"/>
    </source>
</evidence>
<comment type="subcellular location">
    <subcellularLocation>
        <location evidence="1">Nucleus</location>
    </subcellularLocation>
</comment>
<evidence type="ECO:0000313" key="11">
    <source>
        <dbReference type="Proteomes" id="UP000299102"/>
    </source>
</evidence>
<evidence type="ECO:0000256" key="1">
    <source>
        <dbReference type="ARBA" id="ARBA00004123"/>
    </source>
</evidence>
<evidence type="ECO:0000256" key="7">
    <source>
        <dbReference type="PROSITE-ProRule" id="PRU00042"/>
    </source>
</evidence>
<evidence type="ECO:0000256" key="5">
    <source>
        <dbReference type="ARBA" id="ARBA00022833"/>
    </source>
</evidence>
<protein>
    <submittedName>
        <fullName evidence="10">Zinc finger protein 62 homolog</fullName>
    </submittedName>
</protein>
<comment type="caution">
    <text evidence="10">The sequence shown here is derived from an EMBL/GenBank/DDBJ whole genome shotgun (WGS) entry which is preliminary data.</text>
</comment>
<dbReference type="InterPro" id="IPR050888">
    <property type="entry name" value="ZnF_C2H2-type_TF"/>
</dbReference>
<dbReference type="Gene3D" id="3.30.160.60">
    <property type="entry name" value="Classic Zinc Finger"/>
    <property type="match status" value="4"/>
</dbReference>
<feature type="compositionally biased region" description="Polar residues" evidence="8">
    <location>
        <begin position="843"/>
        <end position="855"/>
    </location>
</feature>
<dbReference type="GO" id="GO:0005634">
    <property type="term" value="C:nucleus"/>
    <property type="evidence" value="ECO:0007669"/>
    <property type="project" value="UniProtKB-SubCell"/>
</dbReference>
<keyword evidence="4 7" id="KW-0863">Zinc-finger</keyword>
<dbReference type="PROSITE" id="PS50157">
    <property type="entry name" value="ZINC_FINGER_C2H2_2"/>
    <property type="match status" value="3"/>
</dbReference>
<gene>
    <name evidence="10" type="primary">ZFP62</name>
    <name evidence="10" type="ORF">EVAR_23361_1</name>
</gene>
<dbReference type="Pfam" id="PF00096">
    <property type="entry name" value="zf-C2H2"/>
    <property type="match status" value="2"/>
</dbReference>
<sequence>MGWAKAELFIYDKAFPRSWQEVAWFPGLWMPITSASSRQEENSNFMHALKSRPIVFGFEEVLENLFPMRLIRCRARGSVRALSLYRVCKALCYLRVVYILNYQVLSGIPERELSLRGRALRSGSVLGVGMRARRKAAFLLLSIPSLYFINSRQNSSRVGRMRPLSLFYSDASADGVEEIARPALSLARSAQAERDNESCFFVRAASVPRFIRSDIRGKKIRIRICVRYFSADILRIIIIIRSVFVSTAEHDLSNLPANIGFGLHSPGQAGNLGRNSGSFQISYQEGGGPSSESRLICDDCIASLRDSYNFKKMVLHSEETFKERLQRLRRPPEETTVEVKQETYQLEDLEDGSSEDFNVGNINDDENIVDDSLSNIKIEHCKTEPMNFTSEEEAELVIEEEPIRKRRIQRRKVYRTEEGQVVTRKSKSAKGIVQDFQQSIEPSCSEPAPKGRKRGADVAEPETGKRSRSPETVKIKKMKENTLKLIKYSNLTIFFRTKSKYKCFHCQLCYADMRELKTHTSTHEIAARKKIMHLRNLNLLKADISGLECKICATSCNDLDSLLDHLKVHKIKFEGVDYLLMPFRLGDGPLACVFCDRSFGCFKKLQIHMHDHYKNHVCDVCGRSFANVANLRHHVRNLHRPVRCRDCGVTLNNISEKNTHRAKVHNVKFNRYYCHVCCEVSTNAYAKLLHMNKVHGVELPKLKCSFCERVFRNKSMLNGHVRRQHVKEKNHVCDRCPMSFYTSADLRRHKGVHDKRKVVTCDICSTINACAHDKFQYSKVEGVVCVIGVQVAGGECAKGSVGRDDEAITSTSTGSRRARGKNAQYYRDYRARKRAEQEKESLNRINDPSTTADSSTINVAGSVKAKKRKSAAEYQREYRARKKAKRNNILIDSLPAVPSTSTGGFTITHQSTRVDRLTTAGPSINPPMTAGLSTNSDIGFAKPTRRKTPAEYQQEYRARKKAQRESTRAAKTKNDSWRLLMKMPAILVTTIQR</sequence>
<dbReference type="SMART" id="SM00868">
    <property type="entry name" value="zf-AD"/>
    <property type="match status" value="1"/>
</dbReference>
<keyword evidence="5" id="KW-0862">Zinc</keyword>
<accession>A0A4C1VVE3</accession>
<evidence type="ECO:0000256" key="2">
    <source>
        <dbReference type="ARBA" id="ARBA00022723"/>
    </source>
</evidence>
<dbReference type="GO" id="GO:0008270">
    <property type="term" value="F:zinc ion binding"/>
    <property type="evidence" value="ECO:0007669"/>
    <property type="project" value="UniProtKB-KW"/>
</dbReference>
<dbReference type="InterPro" id="IPR036236">
    <property type="entry name" value="Znf_C2H2_sf"/>
</dbReference>
<dbReference type="PROSITE" id="PS00028">
    <property type="entry name" value="ZINC_FINGER_C2H2_1"/>
    <property type="match status" value="6"/>
</dbReference>